<evidence type="ECO:0000256" key="3">
    <source>
        <dbReference type="ARBA" id="ARBA00022475"/>
    </source>
</evidence>
<keyword evidence="4 8" id="KW-0812">Transmembrane</keyword>
<keyword evidence="5 8" id="KW-1133">Transmembrane helix</keyword>
<evidence type="ECO:0000256" key="7">
    <source>
        <dbReference type="SAM" id="MobiDB-lite"/>
    </source>
</evidence>
<name>A0ABP8TKP5_9ACTN</name>
<feature type="transmembrane region" description="Helical" evidence="8">
    <location>
        <begin position="14"/>
        <end position="38"/>
    </location>
</feature>
<reference evidence="11" key="1">
    <citation type="journal article" date="2019" name="Int. J. Syst. Evol. Microbiol.">
        <title>The Global Catalogue of Microorganisms (GCM) 10K type strain sequencing project: providing services to taxonomists for standard genome sequencing and annotation.</title>
        <authorList>
            <consortium name="The Broad Institute Genomics Platform"/>
            <consortium name="The Broad Institute Genome Sequencing Center for Infectious Disease"/>
            <person name="Wu L."/>
            <person name="Ma J."/>
        </authorList>
    </citation>
    <scope>NUCLEOTIDE SEQUENCE [LARGE SCALE GENOMIC DNA]</scope>
    <source>
        <strain evidence="11">JCM 17938</strain>
    </source>
</reference>
<dbReference type="Gene3D" id="1.20.1250.20">
    <property type="entry name" value="MFS general substrate transporter like domains"/>
    <property type="match status" value="1"/>
</dbReference>
<evidence type="ECO:0000313" key="11">
    <source>
        <dbReference type="Proteomes" id="UP001500212"/>
    </source>
</evidence>
<feature type="transmembrane region" description="Helical" evidence="8">
    <location>
        <begin position="442"/>
        <end position="466"/>
    </location>
</feature>
<feature type="transmembrane region" description="Helical" evidence="8">
    <location>
        <begin position="271"/>
        <end position="295"/>
    </location>
</feature>
<comment type="caution">
    <text evidence="10">The sequence shown here is derived from an EMBL/GenBank/DDBJ whole genome shotgun (WGS) entry which is preliminary data.</text>
</comment>
<feature type="transmembrane region" description="Helical" evidence="8">
    <location>
        <begin position="50"/>
        <end position="69"/>
    </location>
</feature>
<feature type="transmembrane region" description="Helical" evidence="8">
    <location>
        <begin position="336"/>
        <end position="353"/>
    </location>
</feature>
<dbReference type="SUPFAM" id="SSF103473">
    <property type="entry name" value="MFS general substrate transporter"/>
    <property type="match status" value="1"/>
</dbReference>
<proteinExistence type="predicted"/>
<evidence type="ECO:0000259" key="9">
    <source>
        <dbReference type="PROSITE" id="PS50850"/>
    </source>
</evidence>
<evidence type="ECO:0000256" key="2">
    <source>
        <dbReference type="ARBA" id="ARBA00022448"/>
    </source>
</evidence>
<dbReference type="NCBIfam" id="TIGR00711">
    <property type="entry name" value="efflux_EmrB"/>
    <property type="match status" value="1"/>
</dbReference>
<dbReference type="InterPro" id="IPR004638">
    <property type="entry name" value="EmrB-like"/>
</dbReference>
<keyword evidence="6 8" id="KW-0472">Membrane</keyword>
<gene>
    <name evidence="10" type="ORF">GCM10023195_29140</name>
</gene>
<protein>
    <submittedName>
        <fullName evidence="10">MFS transporter</fullName>
    </submittedName>
</protein>
<dbReference type="InterPro" id="IPR020846">
    <property type="entry name" value="MFS_dom"/>
</dbReference>
<feature type="transmembrane region" description="Helical" evidence="8">
    <location>
        <begin position="202"/>
        <end position="222"/>
    </location>
</feature>
<feature type="transmembrane region" description="Helical" evidence="8">
    <location>
        <begin position="106"/>
        <end position="128"/>
    </location>
</feature>
<dbReference type="Proteomes" id="UP001500212">
    <property type="component" value="Unassembled WGS sequence"/>
</dbReference>
<feature type="transmembrane region" description="Helical" evidence="8">
    <location>
        <begin position="140"/>
        <end position="162"/>
    </location>
</feature>
<evidence type="ECO:0000313" key="10">
    <source>
        <dbReference type="EMBL" id="GAA4607623.1"/>
    </source>
</evidence>
<accession>A0ABP8TKP5</accession>
<feature type="transmembrane region" description="Helical" evidence="8">
    <location>
        <begin position="365"/>
        <end position="389"/>
    </location>
</feature>
<evidence type="ECO:0000256" key="8">
    <source>
        <dbReference type="SAM" id="Phobius"/>
    </source>
</evidence>
<dbReference type="PANTHER" id="PTHR42718:SF46">
    <property type="entry name" value="BLR6921 PROTEIN"/>
    <property type="match status" value="1"/>
</dbReference>
<dbReference type="Pfam" id="PF07690">
    <property type="entry name" value="MFS_1"/>
    <property type="match status" value="1"/>
</dbReference>
<keyword evidence="11" id="KW-1185">Reference proteome</keyword>
<dbReference type="RefSeq" id="WP_345353823.1">
    <property type="nucleotide sequence ID" value="NZ_BAABHJ010000006.1"/>
</dbReference>
<feature type="transmembrane region" description="Helical" evidence="8">
    <location>
        <begin position="307"/>
        <end position="324"/>
    </location>
</feature>
<sequence length="494" mass="50741">MVEITVRTDRMRWWALYVLCAGTLMIVLDGSVVTVALPTIGKGLHFSQTGLAWLVNAYMIAFGGLLLLSGRLGDLIGRKRMFLGDMTVFTTASLLCGLSGSQELLIAGRFVQGIGGAMASAVTLGMIVTMFTEPREQARAIGVFSFVAAAGGSIGVIAGGALTQAAGWHSIFFINVPIGIVIVALAVRLFETDRGLGFGGGADLVGAFLVTGGLMLLVYTINKAEESGWASMHTLGFGALSIVLLTGFVLRQARARSPLLPLRVFRSRQLWGANVVQVLFVAALFGFQFLFALYLQAVNGYSAVETGLAYLPGPVVIAIISLGFSARLMTRFGGRTVLLSGLVCTAAALVLLARLPVHVTYTADVLPAVVLLGAGAGLALPAVVGLAMSGATRGDSGLASGLLNTTQQVGGALGVAVLATLASSRTQSLLAGHKSTPAALTGGYHLSFGVATGLLVAGFLIAATVLRSPSASSHPKSGGAGEPTEADGSVLPQH</sequence>
<keyword evidence="3" id="KW-1003">Cell membrane</keyword>
<evidence type="ECO:0000256" key="5">
    <source>
        <dbReference type="ARBA" id="ARBA00022989"/>
    </source>
</evidence>
<evidence type="ECO:0000256" key="4">
    <source>
        <dbReference type="ARBA" id="ARBA00022692"/>
    </source>
</evidence>
<evidence type="ECO:0000256" key="1">
    <source>
        <dbReference type="ARBA" id="ARBA00004651"/>
    </source>
</evidence>
<feature type="transmembrane region" description="Helical" evidence="8">
    <location>
        <begin position="228"/>
        <end position="250"/>
    </location>
</feature>
<feature type="transmembrane region" description="Helical" evidence="8">
    <location>
        <begin position="168"/>
        <end position="190"/>
    </location>
</feature>
<dbReference type="Gene3D" id="1.20.1720.10">
    <property type="entry name" value="Multidrug resistance protein D"/>
    <property type="match status" value="1"/>
</dbReference>
<evidence type="ECO:0000256" key="6">
    <source>
        <dbReference type="ARBA" id="ARBA00023136"/>
    </source>
</evidence>
<dbReference type="EMBL" id="BAABHJ010000006">
    <property type="protein sequence ID" value="GAA4607623.1"/>
    <property type="molecule type" value="Genomic_DNA"/>
</dbReference>
<organism evidence="10 11">
    <name type="scientific">Actinoallomurus liliacearum</name>
    <dbReference type="NCBI Taxonomy" id="1080073"/>
    <lineage>
        <taxon>Bacteria</taxon>
        <taxon>Bacillati</taxon>
        <taxon>Actinomycetota</taxon>
        <taxon>Actinomycetes</taxon>
        <taxon>Streptosporangiales</taxon>
        <taxon>Thermomonosporaceae</taxon>
        <taxon>Actinoallomurus</taxon>
    </lineage>
</organism>
<dbReference type="CDD" id="cd17321">
    <property type="entry name" value="MFS_MMR_MDR_like"/>
    <property type="match status" value="1"/>
</dbReference>
<feature type="region of interest" description="Disordered" evidence="7">
    <location>
        <begin position="471"/>
        <end position="494"/>
    </location>
</feature>
<dbReference type="InterPro" id="IPR036259">
    <property type="entry name" value="MFS_trans_sf"/>
</dbReference>
<dbReference type="InterPro" id="IPR011701">
    <property type="entry name" value="MFS"/>
</dbReference>
<comment type="subcellular location">
    <subcellularLocation>
        <location evidence="1">Cell membrane</location>
        <topology evidence="1">Multi-pass membrane protein</topology>
    </subcellularLocation>
</comment>
<dbReference type="PROSITE" id="PS50850">
    <property type="entry name" value="MFS"/>
    <property type="match status" value="1"/>
</dbReference>
<feature type="transmembrane region" description="Helical" evidence="8">
    <location>
        <begin position="81"/>
        <end position="100"/>
    </location>
</feature>
<feature type="domain" description="Major facilitator superfamily (MFS) profile" evidence="9">
    <location>
        <begin position="15"/>
        <end position="470"/>
    </location>
</feature>
<dbReference type="PANTHER" id="PTHR42718">
    <property type="entry name" value="MAJOR FACILITATOR SUPERFAMILY MULTIDRUG TRANSPORTER MFSC"/>
    <property type="match status" value="1"/>
</dbReference>
<keyword evidence="2" id="KW-0813">Transport</keyword>